<dbReference type="PANTHER" id="PTHR43537">
    <property type="entry name" value="TRANSCRIPTIONAL REGULATOR, GNTR FAMILY"/>
    <property type="match status" value="1"/>
</dbReference>
<keyword evidence="6" id="KW-1185">Reference proteome</keyword>
<accession>A0A498RFE4</accession>
<evidence type="ECO:0000256" key="3">
    <source>
        <dbReference type="ARBA" id="ARBA00023163"/>
    </source>
</evidence>
<dbReference type="Proteomes" id="UP000277811">
    <property type="component" value="Unassembled WGS sequence"/>
</dbReference>
<keyword evidence="3" id="KW-0804">Transcription</keyword>
<dbReference type="SMART" id="SM00345">
    <property type="entry name" value="HTH_GNTR"/>
    <property type="match status" value="1"/>
</dbReference>
<evidence type="ECO:0000313" key="5">
    <source>
        <dbReference type="EMBL" id="VBB09530.1"/>
    </source>
</evidence>
<evidence type="ECO:0000256" key="1">
    <source>
        <dbReference type="ARBA" id="ARBA00023015"/>
    </source>
</evidence>
<dbReference type="InterPro" id="IPR036390">
    <property type="entry name" value="WH_DNA-bd_sf"/>
</dbReference>
<dbReference type="PROSITE" id="PS50949">
    <property type="entry name" value="HTH_GNTR"/>
    <property type="match status" value="1"/>
</dbReference>
<dbReference type="SUPFAM" id="SSF48008">
    <property type="entry name" value="GntR ligand-binding domain-like"/>
    <property type="match status" value="1"/>
</dbReference>
<dbReference type="EMBL" id="UPPP01000127">
    <property type="protein sequence ID" value="VBB09530.1"/>
    <property type="molecule type" value="Genomic_DNA"/>
</dbReference>
<keyword evidence="2" id="KW-0238">DNA-binding</keyword>
<dbReference type="Gene3D" id="1.20.120.530">
    <property type="entry name" value="GntR ligand-binding domain-like"/>
    <property type="match status" value="1"/>
</dbReference>
<name>A0A498RFE4_9FIRM</name>
<gene>
    <name evidence="5" type="ORF">LUCI_4825</name>
</gene>
<dbReference type="Pfam" id="PF07729">
    <property type="entry name" value="FCD"/>
    <property type="match status" value="1"/>
</dbReference>
<dbReference type="RefSeq" id="WP_122630310.1">
    <property type="nucleotide sequence ID" value="NZ_UPPP01000127.1"/>
</dbReference>
<reference evidence="5 6" key="1">
    <citation type="submission" date="2018-06" db="EMBL/GenBank/DDBJ databases">
        <authorList>
            <person name="Strepis N."/>
        </authorList>
    </citation>
    <scope>NUCLEOTIDE SEQUENCE [LARGE SCALE GENOMIC DNA]</scope>
    <source>
        <strain evidence="5">LUCI</strain>
    </source>
</reference>
<proteinExistence type="predicted"/>
<keyword evidence="1" id="KW-0805">Transcription regulation</keyword>
<dbReference type="PRINTS" id="PR00035">
    <property type="entry name" value="HTHGNTR"/>
</dbReference>
<dbReference type="SMART" id="SM00895">
    <property type="entry name" value="FCD"/>
    <property type="match status" value="1"/>
</dbReference>
<evidence type="ECO:0000256" key="2">
    <source>
        <dbReference type="ARBA" id="ARBA00023125"/>
    </source>
</evidence>
<dbReference type="SUPFAM" id="SSF46785">
    <property type="entry name" value="Winged helix' DNA-binding domain"/>
    <property type="match status" value="1"/>
</dbReference>
<dbReference type="InterPro" id="IPR008920">
    <property type="entry name" value="TF_FadR/GntR_C"/>
</dbReference>
<dbReference type="CDD" id="cd07377">
    <property type="entry name" value="WHTH_GntR"/>
    <property type="match status" value="1"/>
</dbReference>
<dbReference type="InterPro" id="IPR036388">
    <property type="entry name" value="WH-like_DNA-bd_sf"/>
</dbReference>
<evidence type="ECO:0000259" key="4">
    <source>
        <dbReference type="PROSITE" id="PS50949"/>
    </source>
</evidence>
<dbReference type="GO" id="GO:0003677">
    <property type="term" value="F:DNA binding"/>
    <property type="evidence" value="ECO:0007669"/>
    <property type="project" value="UniProtKB-KW"/>
</dbReference>
<dbReference type="InterPro" id="IPR011711">
    <property type="entry name" value="GntR_C"/>
</dbReference>
<dbReference type="InterPro" id="IPR000524">
    <property type="entry name" value="Tscrpt_reg_HTH_GntR"/>
</dbReference>
<dbReference type="Gene3D" id="1.10.10.10">
    <property type="entry name" value="Winged helix-like DNA-binding domain superfamily/Winged helix DNA-binding domain"/>
    <property type="match status" value="1"/>
</dbReference>
<dbReference type="OrthoDB" id="114741at2"/>
<feature type="domain" description="HTH gntR-type" evidence="4">
    <location>
        <begin position="2"/>
        <end position="69"/>
    </location>
</feature>
<evidence type="ECO:0000313" key="6">
    <source>
        <dbReference type="Proteomes" id="UP000277811"/>
    </source>
</evidence>
<dbReference type="Pfam" id="PF00392">
    <property type="entry name" value="GntR"/>
    <property type="match status" value="1"/>
</dbReference>
<protein>
    <submittedName>
        <fullName evidence="5">Transcription regulator hth gntr</fullName>
    </submittedName>
</protein>
<organism evidence="5 6">
    <name type="scientific">Lucifera butyrica</name>
    <dbReference type="NCBI Taxonomy" id="1351585"/>
    <lineage>
        <taxon>Bacteria</taxon>
        <taxon>Bacillati</taxon>
        <taxon>Bacillota</taxon>
        <taxon>Negativicutes</taxon>
        <taxon>Veillonellales</taxon>
        <taxon>Veillonellaceae</taxon>
        <taxon>Lucifera</taxon>
    </lineage>
</organism>
<dbReference type="PANTHER" id="PTHR43537:SF5">
    <property type="entry name" value="UXU OPERON TRANSCRIPTIONAL REGULATOR"/>
    <property type="match status" value="1"/>
</dbReference>
<dbReference type="AlphaFoldDB" id="A0A498RFE4"/>
<sequence>MSRQTDMAYQYIKEKILSGIFKPSQKLTEVQLTEMIGVSRNTIKKALLKLEQENLIVVEDNKGATIKAFTLEEIVNYLEIREVLEGLIARSAACNISNNDLDKMKDVLEQMKGFLINNEFDKYSAKNKEFHGIMYNSAPNKQAVEIINMIRTQLIRYQFRTILLPGRIEMSLKEHFDIYEALRQHDEKKAEEVVKIHISSVREVIERNYYYLS</sequence>
<dbReference type="GO" id="GO:0003700">
    <property type="term" value="F:DNA-binding transcription factor activity"/>
    <property type="evidence" value="ECO:0007669"/>
    <property type="project" value="InterPro"/>
</dbReference>